<comment type="caution">
    <text evidence="3">The sequence shown here is derived from an EMBL/GenBank/DDBJ whole genome shotgun (WGS) entry which is preliminary data.</text>
</comment>
<sequence length="596" mass="64300">MCYLLLGRSNCNGSRRVHIDLMPLARTPQAALHHPVTLAMNASIATAFYRFYPLFLPVLGRPLTRVRVNTRPKSLSSLSYCFWSTLGLNGRRGCILGFKANERVDHFEGISWPRYVVSSLLPRYAQRQYSSPTLTISTLNMGETLPLQVKDPKTPKLWSSLQRHSTSDFESNVSSPNCAASAPRTRRRPSPEARYSLANLLKLVRTKALFGLSRGVAHSLWFLCSPSLFIRKLENHILSANLESGAGASETASLLAFLQSCARVLADYIRYLSGNKCPAAALFQKSRAQFLELARNTFQLVDFGALGSASAQAPLEKLGVLSRYEASPRAVRARDRPPRSRALQPHPRNRESPARGDAPEPTAAVAPRGCLSGGRDSKPGRGGSAESGRDARLPRSMASGLRGRRPTLDAARERVDAAPDAAARASYLGTGTRSKASGARGREAPARRSAWRQPQSGGCLGDERGGRVAPAESIQRRRSRGAGRSCSQVRYSALVRSDSRALVRSDTLARGDAARRDGAARAFCRVTRSGRVAAVLAGPAQAGDVARWANPRGDVLAAAAAAGVGRGRAGAGCAWGGRFTQGTRRWARRNGPEGRA</sequence>
<feature type="compositionally biased region" description="Basic and acidic residues" evidence="1">
    <location>
        <begin position="406"/>
        <end position="417"/>
    </location>
</feature>
<reference evidence="3" key="1">
    <citation type="submission" date="2023-03" db="EMBL/GenBank/DDBJ databases">
        <title>Massive genome expansion in bonnet fungi (Mycena s.s.) driven by repeated elements and novel gene families across ecological guilds.</title>
        <authorList>
            <consortium name="Lawrence Berkeley National Laboratory"/>
            <person name="Harder C.B."/>
            <person name="Miyauchi S."/>
            <person name="Viragh M."/>
            <person name="Kuo A."/>
            <person name="Thoen E."/>
            <person name="Andreopoulos B."/>
            <person name="Lu D."/>
            <person name="Skrede I."/>
            <person name="Drula E."/>
            <person name="Henrissat B."/>
            <person name="Morin E."/>
            <person name="Kohler A."/>
            <person name="Barry K."/>
            <person name="LaButti K."/>
            <person name="Morin E."/>
            <person name="Salamov A."/>
            <person name="Lipzen A."/>
            <person name="Mereny Z."/>
            <person name="Hegedus B."/>
            <person name="Baldrian P."/>
            <person name="Stursova M."/>
            <person name="Weitz H."/>
            <person name="Taylor A."/>
            <person name="Grigoriev I.V."/>
            <person name="Nagy L.G."/>
            <person name="Martin F."/>
            <person name="Kauserud H."/>
        </authorList>
    </citation>
    <scope>NUCLEOTIDE SEQUENCE</scope>
    <source>
        <strain evidence="3">CBHHK173m</strain>
    </source>
</reference>
<dbReference type="EMBL" id="JARJCN010000001">
    <property type="protein sequence ID" value="KAJ7104330.1"/>
    <property type="molecule type" value="Genomic_DNA"/>
</dbReference>
<gene>
    <name evidence="3" type="ORF">B0H15DRAFT_795103</name>
    <name evidence="2" type="ORF">B0H15DRAFT_804922</name>
</gene>
<name>A0AAD6UIY6_9AGAR</name>
<feature type="region of interest" description="Disordered" evidence="1">
    <location>
        <begin position="327"/>
        <end position="485"/>
    </location>
</feature>
<feature type="compositionally biased region" description="Basic and acidic residues" evidence="1">
    <location>
        <begin position="348"/>
        <end position="358"/>
    </location>
</feature>
<evidence type="ECO:0000313" key="4">
    <source>
        <dbReference type="Proteomes" id="UP001222325"/>
    </source>
</evidence>
<feature type="compositionally biased region" description="Polar residues" evidence="1">
    <location>
        <begin position="167"/>
        <end position="178"/>
    </location>
</feature>
<proteinExistence type="predicted"/>
<organism evidence="3 4">
    <name type="scientific">Mycena belliarum</name>
    <dbReference type="NCBI Taxonomy" id="1033014"/>
    <lineage>
        <taxon>Eukaryota</taxon>
        <taxon>Fungi</taxon>
        <taxon>Dikarya</taxon>
        <taxon>Basidiomycota</taxon>
        <taxon>Agaricomycotina</taxon>
        <taxon>Agaricomycetes</taxon>
        <taxon>Agaricomycetidae</taxon>
        <taxon>Agaricales</taxon>
        <taxon>Marasmiineae</taxon>
        <taxon>Mycenaceae</taxon>
        <taxon>Mycena</taxon>
    </lineage>
</organism>
<accession>A0AAD6UIY6</accession>
<evidence type="ECO:0000256" key="1">
    <source>
        <dbReference type="SAM" id="MobiDB-lite"/>
    </source>
</evidence>
<dbReference type="AlphaFoldDB" id="A0AAD6UIY6"/>
<dbReference type="Proteomes" id="UP001222325">
    <property type="component" value="Unassembled WGS sequence"/>
</dbReference>
<keyword evidence="4" id="KW-1185">Reference proteome</keyword>
<evidence type="ECO:0000313" key="3">
    <source>
        <dbReference type="EMBL" id="KAJ7104330.1"/>
    </source>
</evidence>
<feature type="region of interest" description="Disordered" evidence="1">
    <location>
        <begin position="167"/>
        <end position="191"/>
    </location>
</feature>
<dbReference type="EMBL" id="JARJCN010000067">
    <property type="protein sequence ID" value="KAJ7078331.1"/>
    <property type="molecule type" value="Genomic_DNA"/>
</dbReference>
<evidence type="ECO:0000313" key="2">
    <source>
        <dbReference type="EMBL" id="KAJ7078331.1"/>
    </source>
</evidence>
<protein>
    <submittedName>
        <fullName evidence="3">Uncharacterized protein</fullName>
    </submittedName>
</protein>